<dbReference type="PROSITE" id="PS51089">
    <property type="entry name" value="HP"/>
    <property type="match status" value="1"/>
</dbReference>
<feature type="compositionally biased region" description="Polar residues" evidence="1">
    <location>
        <begin position="203"/>
        <end position="214"/>
    </location>
</feature>
<dbReference type="Proteomes" id="UP000492821">
    <property type="component" value="Unassembled WGS sequence"/>
</dbReference>
<dbReference type="Gene3D" id="3.40.20.10">
    <property type="entry name" value="Severin"/>
    <property type="match status" value="4"/>
</dbReference>
<dbReference type="GO" id="GO:0005737">
    <property type="term" value="C:cytoplasm"/>
    <property type="evidence" value="ECO:0007669"/>
    <property type="project" value="TreeGrafter"/>
</dbReference>
<dbReference type="AlphaFoldDB" id="A0A7E4W0J6"/>
<evidence type="ECO:0000313" key="4">
    <source>
        <dbReference type="WBParaSite" id="Pan_g5157.t1"/>
    </source>
</evidence>
<dbReference type="GO" id="GO:0051016">
    <property type="term" value="P:barbed-end actin filament capping"/>
    <property type="evidence" value="ECO:0007669"/>
    <property type="project" value="TreeGrafter"/>
</dbReference>
<sequence>MLAERRNALLANQDKWKQKAATKISNEDVSTVIKNSSLAERKNALLQSAGSWKQRVSSGDDALPALNSSYRLASALGTPRTPLSTRSAALEAAVSRSAPPMSREVMPKRFGESTPVKKLAFDEEEAAAKGFESPQRVKLSTTPVALKPKAIPAATKVVKSEVRAANNAMEDDSEADAKLTPVRRRVNLPRNRRLPTNLANLASTPTSHSPTGTKRSPDRSNKENIGASPAKQPFSDDRTPKLGVKNCGIALRKPDVSRPYPDVMLIRCKGSKLIDVRLVAPIPTSVHDCATFVLVTADRLLIFEGEFSSLLERAKAKQIARSVVASRDLHCGATKFELVKEEPRSAAAFWKLLGGASTSVDTRRIPVELEPFLEVDEEPAAACFEDAIKASNSVHEFDQDGAKLVLSGEIPHSRLLDSEKILIFDFGSEVYVWIGHDANRTIVRDAHAFATELGASQCVNPFIFVDAAQTEGRPSWILIHKLTEGLPDILFRLKFADPLPEPTVKTPKKPRFSTPRMVFAEKRIPTNRTPLQLCGLEERLKDDAEVAEQLAERLAHESDFSEHVLELEETQLRPGDENMYTEGLAYFKLEGEQLVELDELHELVDTECYVVKWQYRVERTGIRKLDGTPVPQKDTGRQRTAYFYWFGRHSTKKAQGSCALALRRLDKDRREHVLMEQGAEVPLFLALFKGMLVISSGIESKSASSERIWCVHGGGDDVNLAFAVETVEPDLRAQAAYVVVHRSKTSIWKGGLASKHLVAAGQRLAARIASLTGTILTQATPLPIPASKKVLNPADFRGAPVIYRLFDAAGEQLTCVQWSPAINFTFNQSDLKDTLLVDQGSRLWVWTDVRVKTFHLTVADLYWREKHRRPGPATVICRGAEPDEFKALFPEWTTWQASNAIKDDEEFIPDPPIDLHILLEERTRFRSLAEVRERRLPAGCDTKKLEKFLNDEDFFTVFQMTRNEFYELPKWRQNILKKDKNLF</sequence>
<dbReference type="SMART" id="SM00153">
    <property type="entry name" value="VHP"/>
    <property type="match status" value="1"/>
</dbReference>
<dbReference type="WBParaSite" id="Pan_g5157.t1">
    <property type="protein sequence ID" value="Pan_g5157.t1"/>
    <property type="gene ID" value="Pan_g5157"/>
</dbReference>
<feature type="compositionally biased region" description="Basic residues" evidence="1">
    <location>
        <begin position="181"/>
        <end position="193"/>
    </location>
</feature>
<name>A0A7E4W0J6_PANRE</name>
<feature type="region of interest" description="Disordered" evidence="1">
    <location>
        <begin position="168"/>
        <end position="240"/>
    </location>
</feature>
<dbReference type="SMART" id="SM00262">
    <property type="entry name" value="GEL"/>
    <property type="match status" value="2"/>
</dbReference>
<keyword evidence="3" id="KW-1185">Reference proteome</keyword>
<reference evidence="3" key="1">
    <citation type="journal article" date="2013" name="Genetics">
        <title>The draft genome and transcriptome of Panagrellus redivivus are shaped by the harsh demands of a free-living lifestyle.</title>
        <authorList>
            <person name="Srinivasan J."/>
            <person name="Dillman A.R."/>
            <person name="Macchietto M.G."/>
            <person name="Heikkinen L."/>
            <person name="Lakso M."/>
            <person name="Fracchia K.M."/>
            <person name="Antoshechkin I."/>
            <person name="Mortazavi A."/>
            <person name="Wong G."/>
            <person name="Sternberg P.W."/>
        </authorList>
    </citation>
    <scope>NUCLEOTIDE SEQUENCE [LARGE SCALE GENOMIC DNA]</scope>
    <source>
        <strain evidence="3">MT8872</strain>
    </source>
</reference>
<dbReference type="SUPFAM" id="SSF47050">
    <property type="entry name" value="VHP, Villin headpiece domain"/>
    <property type="match status" value="1"/>
</dbReference>
<dbReference type="PANTHER" id="PTHR11977:SF45">
    <property type="entry name" value="SUPERVILLIN"/>
    <property type="match status" value="1"/>
</dbReference>
<dbReference type="GO" id="GO:0051014">
    <property type="term" value="P:actin filament severing"/>
    <property type="evidence" value="ECO:0007669"/>
    <property type="project" value="TreeGrafter"/>
</dbReference>
<dbReference type="Pfam" id="PF02209">
    <property type="entry name" value="VHP"/>
    <property type="match status" value="1"/>
</dbReference>
<dbReference type="GO" id="GO:0008154">
    <property type="term" value="P:actin polymerization or depolymerization"/>
    <property type="evidence" value="ECO:0007669"/>
    <property type="project" value="TreeGrafter"/>
</dbReference>
<protein>
    <submittedName>
        <fullName evidence="4">HP domain-containing protein</fullName>
    </submittedName>
</protein>
<dbReference type="InterPro" id="IPR029006">
    <property type="entry name" value="ADF-H/Gelsolin-like_dom_sf"/>
</dbReference>
<dbReference type="GO" id="GO:0015629">
    <property type="term" value="C:actin cytoskeleton"/>
    <property type="evidence" value="ECO:0007669"/>
    <property type="project" value="TreeGrafter"/>
</dbReference>
<dbReference type="GO" id="GO:0051015">
    <property type="term" value="F:actin filament binding"/>
    <property type="evidence" value="ECO:0007669"/>
    <property type="project" value="InterPro"/>
</dbReference>
<accession>A0A7E4W0J6</accession>
<evidence type="ECO:0000313" key="3">
    <source>
        <dbReference type="Proteomes" id="UP000492821"/>
    </source>
</evidence>
<dbReference type="Gene3D" id="1.10.950.10">
    <property type="entry name" value="Villin headpiece domain"/>
    <property type="match status" value="1"/>
</dbReference>
<dbReference type="PANTHER" id="PTHR11977">
    <property type="entry name" value="VILLIN"/>
    <property type="match status" value="1"/>
</dbReference>
<dbReference type="SUPFAM" id="SSF55753">
    <property type="entry name" value="Actin depolymerizing proteins"/>
    <property type="match status" value="4"/>
</dbReference>
<dbReference type="InterPro" id="IPR036886">
    <property type="entry name" value="Villin_headpiece_dom_sf"/>
</dbReference>
<feature type="domain" description="HP" evidence="2">
    <location>
        <begin position="920"/>
        <end position="983"/>
    </location>
</feature>
<evidence type="ECO:0000259" key="2">
    <source>
        <dbReference type="PROSITE" id="PS51089"/>
    </source>
</evidence>
<dbReference type="GO" id="GO:0005546">
    <property type="term" value="F:phosphatidylinositol-4,5-bisphosphate binding"/>
    <property type="evidence" value="ECO:0007669"/>
    <property type="project" value="TreeGrafter"/>
</dbReference>
<organism evidence="3 4">
    <name type="scientific">Panagrellus redivivus</name>
    <name type="common">Microworm</name>
    <dbReference type="NCBI Taxonomy" id="6233"/>
    <lineage>
        <taxon>Eukaryota</taxon>
        <taxon>Metazoa</taxon>
        <taxon>Ecdysozoa</taxon>
        <taxon>Nematoda</taxon>
        <taxon>Chromadorea</taxon>
        <taxon>Rhabditida</taxon>
        <taxon>Tylenchina</taxon>
        <taxon>Panagrolaimomorpha</taxon>
        <taxon>Panagrolaimoidea</taxon>
        <taxon>Panagrolaimidae</taxon>
        <taxon>Panagrellus</taxon>
    </lineage>
</organism>
<evidence type="ECO:0000256" key="1">
    <source>
        <dbReference type="SAM" id="MobiDB-lite"/>
    </source>
</evidence>
<proteinExistence type="predicted"/>
<dbReference type="InterPro" id="IPR007122">
    <property type="entry name" value="Villin/Gelsolin"/>
</dbReference>
<reference evidence="4" key="2">
    <citation type="submission" date="2020-10" db="UniProtKB">
        <authorList>
            <consortium name="WormBaseParasite"/>
        </authorList>
    </citation>
    <scope>IDENTIFICATION</scope>
</reference>
<dbReference type="InterPro" id="IPR003128">
    <property type="entry name" value="Villin_headpiece"/>
</dbReference>